<name>A0A644V0Y5_9ZZZZ</name>
<dbReference type="InterPro" id="IPR011992">
    <property type="entry name" value="EF-hand-dom_pair"/>
</dbReference>
<organism evidence="2">
    <name type="scientific">bioreactor metagenome</name>
    <dbReference type="NCBI Taxonomy" id="1076179"/>
    <lineage>
        <taxon>unclassified sequences</taxon>
        <taxon>metagenomes</taxon>
        <taxon>ecological metagenomes</taxon>
    </lineage>
</organism>
<keyword evidence="1" id="KW-0812">Transmembrane</keyword>
<gene>
    <name evidence="2" type="ORF">SDC9_30528</name>
</gene>
<evidence type="ECO:0000256" key="1">
    <source>
        <dbReference type="SAM" id="Phobius"/>
    </source>
</evidence>
<keyword evidence="1" id="KW-0472">Membrane</keyword>
<dbReference type="EMBL" id="VSSQ01000191">
    <property type="protein sequence ID" value="MPL84563.1"/>
    <property type="molecule type" value="Genomic_DNA"/>
</dbReference>
<sequence>MGLKEKLLYEKNEESGKKKISKKKIIGIIIIILIIIISANVLNNKLHENDSMQAQISAYNILPNNTTLDEKVDYIITNYGVDEELRYGGYINWLSRSGVDVNNNWAIEDIFYYYDTNANGIWDKNEIKSFLKPIEVFKNTVSTESEKWDETKQKTADIKANSST</sequence>
<evidence type="ECO:0000313" key="2">
    <source>
        <dbReference type="EMBL" id="MPL84563.1"/>
    </source>
</evidence>
<protein>
    <recommendedName>
        <fullName evidence="3">EF-hand domain-containing protein</fullName>
    </recommendedName>
</protein>
<dbReference type="AlphaFoldDB" id="A0A644V0Y5"/>
<reference evidence="2" key="1">
    <citation type="submission" date="2019-08" db="EMBL/GenBank/DDBJ databases">
        <authorList>
            <person name="Kucharzyk K."/>
            <person name="Murdoch R.W."/>
            <person name="Higgins S."/>
            <person name="Loffler F."/>
        </authorList>
    </citation>
    <scope>NUCLEOTIDE SEQUENCE</scope>
</reference>
<dbReference type="SUPFAM" id="SSF47473">
    <property type="entry name" value="EF-hand"/>
    <property type="match status" value="1"/>
</dbReference>
<proteinExistence type="predicted"/>
<evidence type="ECO:0008006" key="3">
    <source>
        <dbReference type="Google" id="ProtNLM"/>
    </source>
</evidence>
<accession>A0A644V0Y5</accession>
<keyword evidence="1" id="KW-1133">Transmembrane helix</keyword>
<comment type="caution">
    <text evidence="2">The sequence shown here is derived from an EMBL/GenBank/DDBJ whole genome shotgun (WGS) entry which is preliminary data.</text>
</comment>
<feature type="transmembrane region" description="Helical" evidence="1">
    <location>
        <begin position="25"/>
        <end position="42"/>
    </location>
</feature>